<name>A0A852WN64_9MICO</name>
<evidence type="ECO:0000256" key="1">
    <source>
        <dbReference type="SAM" id="MobiDB-lite"/>
    </source>
</evidence>
<proteinExistence type="predicted"/>
<sequence length="73" mass="8059">MSVIDFVAVLASWTAGALCLWWADGWLVGLSVCVVLAWVYHRFVRDRVEERVRQGATAPVSPSHLSASRGSCR</sequence>
<protein>
    <submittedName>
        <fullName evidence="3">Peptidoglycan/LPS O-acetylase OafA/YrhL</fullName>
    </submittedName>
</protein>
<comment type="caution">
    <text evidence="3">The sequence shown here is derived from an EMBL/GenBank/DDBJ whole genome shotgun (WGS) entry which is preliminary data.</text>
</comment>
<organism evidence="3 4">
    <name type="scientific">Pedococcus badiiscoriae</name>
    <dbReference type="NCBI Taxonomy" id="642776"/>
    <lineage>
        <taxon>Bacteria</taxon>
        <taxon>Bacillati</taxon>
        <taxon>Actinomycetota</taxon>
        <taxon>Actinomycetes</taxon>
        <taxon>Micrococcales</taxon>
        <taxon>Intrasporangiaceae</taxon>
        <taxon>Pedococcus</taxon>
    </lineage>
</organism>
<evidence type="ECO:0000256" key="2">
    <source>
        <dbReference type="SAM" id="Phobius"/>
    </source>
</evidence>
<feature type="region of interest" description="Disordered" evidence="1">
    <location>
        <begin position="52"/>
        <end position="73"/>
    </location>
</feature>
<feature type="transmembrane region" description="Helical" evidence="2">
    <location>
        <begin position="20"/>
        <end position="41"/>
    </location>
</feature>
<feature type="compositionally biased region" description="Polar residues" evidence="1">
    <location>
        <begin position="63"/>
        <end position="73"/>
    </location>
</feature>
<accession>A0A852WN64</accession>
<dbReference type="EMBL" id="JACCAB010000001">
    <property type="protein sequence ID" value="NYG06836.1"/>
    <property type="molecule type" value="Genomic_DNA"/>
</dbReference>
<keyword evidence="2" id="KW-0472">Membrane</keyword>
<evidence type="ECO:0000313" key="3">
    <source>
        <dbReference type="EMBL" id="NYG06836.1"/>
    </source>
</evidence>
<dbReference type="Proteomes" id="UP000573599">
    <property type="component" value="Unassembled WGS sequence"/>
</dbReference>
<gene>
    <name evidence="3" type="ORF">BJ986_001323</name>
</gene>
<evidence type="ECO:0000313" key="4">
    <source>
        <dbReference type="Proteomes" id="UP000573599"/>
    </source>
</evidence>
<reference evidence="3 4" key="1">
    <citation type="submission" date="2020-07" db="EMBL/GenBank/DDBJ databases">
        <title>Sequencing the genomes of 1000 actinobacteria strains.</title>
        <authorList>
            <person name="Klenk H.-P."/>
        </authorList>
    </citation>
    <scope>NUCLEOTIDE SEQUENCE [LARGE SCALE GENOMIC DNA]</scope>
    <source>
        <strain evidence="3 4">DSM 23987</strain>
    </source>
</reference>
<keyword evidence="2" id="KW-1133">Transmembrane helix</keyword>
<keyword evidence="4" id="KW-1185">Reference proteome</keyword>
<dbReference type="AlphaFoldDB" id="A0A852WN64"/>
<keyword evidence="2" id="KW-0812">Transmembrane</keyword>